<dbReference type="PROSITE" id="PS51375">
    <property type="entry name" value="PPR"/>
    <property type="match status" value="1"/>
</dbReference>
<dbReference type="PANTHER" id="PTHR47447:SF17">
    <property type="entry name" value="OS12G0638900 PROTEIN"/>
    <property type="match status" value="1"/>
</dbReference>
<feature type="region of interest" description="Disordered" evidence="3">
    <location>
        <begin position="249"/>
        <end position="276"/>
    </location>
</feature>
<keyword evidence="5" id="KW-1185">Reference proteome</keyword>
<evidence type="ECO:0000256" key="1">
    <source>
        <dbReference type="ARBA" id="ARBA00022737"/>
    </source>
</evidence>
<dbReference type="Pfam" id="PF01535">
    <property type="entry name" value="PPR"/>
    <property type="match status" value="1"/>
</dbReference>
<feature type="region of interest" description="Disordered" evidence="3">
    <location>
        <begin position="1"/>
        <end position="34"/>
    </location>
</feature>
<comment type="caution">
    <text evidence="4">The sequence shown here is derived from an EMBL/GenBank/DDBJ whole genome shotgun (WGS) entry which is preliminary data.</text>
</comment>
<evidence type="ECO:0000256" key="3">
    <source>
        <dbReference type="SAM" id="MobiDB-lite"/>
    </source>
</evidence>
<dbReference type="InterPro" id="IPR002885">
    <property type="entry name" value="PPR_rpt"/>
</dbReference>
<accession>W7TN73</accession>
<dbReference type="PANTHER" id="PTHR47447">
    <property type="entry name" value="OS03G0856100 PROTEIN"/>
    <property type="match status" value="1"/>
</dbReference>
<dbReference type="OrthoDB" id="69593at2759"/>
<protein>
    <submittedName>
        <fullName evidence="4">Pentatricopeptide repeat containing protein</fullName>
    </submittedName>
</protein>
<name>W7TN73_9STRA</name>
<dbReference type="NCBIfam" id="TIGR00756">
    <property type="entry name" value="PPR"/>
    <property type="match status" value="1"/>
</dbReference>
<keyword evidence="1" id="KW-0677">Repeat</keyword>
<organism evidence="4 5">
    <name type="scientific">Nannochloropsis gaditana</name>
    <dbReference type="NCBI Taxonomy" id="72520"/>
    <lineage>
        <taxon>Eukaryota</taxon>
        <taxon>Sar</taxon>
        <taxon>Stramenopiles</taxon>
        <taxon>Ochrophyta</taxon>
        <taxon>Eustigmatophyceae</taxon>
        <taxon>Eustigmatales</taxon>
        <taxon>Monodopsidaceae</taxon>
        <taxon>Nannochloropsis</taxon>
    </lineage>
</organism>
<feature type="repeat" description="PPR" evidence="2">
    <location>
        <begin position="531"/>
        <end position="565"/>
    </location>
</feature>
<dbReference type="AlphaFoldDB" id="W7TN73"/>
<evidence type="ECO:0000313" key="5">
    <source>
        <dbReference type="Proteomes" id="UP000019335"/>
    </source>
</evidence>
<evidence type="ECO:0000313" key="4">
    <source>
        <dbReference type="EMBL" id="EWM22169.1"/>
    </source>
</evidence>
<reference evidence="4 5" key="1">
    <citation type="journal article" date="2014" name="Mol. Plant">
        <title>Chromosome Scale Genome Assembly and Transcriptome Profiling of Nannochloropsis gaditana in Nitrogen Depletion.</title>
        <authorList>
            <person name="Corteggiani Carpinelli E."/>
            <person name="Telatin A."/>
            <person name="Vitulo N."/>
            <person name="Forcato C."/>
            <person name="D'Angelo M."/>
            <person name="Schiavon R."/>
            <person name="Vezzi A."/>
            <person name="Giacometti G.M."/>
            <person name="Morosinotto T."/>
            <person name="Valle G."/>
        </authorList>
    </citation>
    <scope>NUCLEOTIDE SEQUENCE [LARGE SCALE GENOMIC DNA]</scope>
    <source>
        <strain evidence="4 5">B-31</strain>
    </source>
</reference>
<dbReference type="Proteomes" id="UP000019335">
    <property type="component" value="Unassembled WGS sequence"/>
</dbReference>
<feature type="region of interest" description="Disordered" evidence="3">
    <location>
        <begin position="301"/>
        <end position="354"/>
    </location>
</feature>
<sequence length="601" mass="62287">MHIPPSRSKPGSGGTFSSSTHAGAVITPTPAPPAILTEKNRVTRPQRQLVWGEEELRLRIREVEGAVETLRATALALCREGRWVEAEKVVLRLYRGNDLTGERKRSEAWDRDGVEGYGGRNGGFERVGSEVSHAYLKACITARAWPAALSFLDQLLSRNVVGSTGEAGQEGGGKSGAGGKEGAAPALALLDVRVAEAAWEVCGGAGDASRILAVLRCTQPHCLGPAVLDVAMDACLACQRRLLSSLPPSAGAGAAKGGEQRTLRQDTQSRTSVRALEASCPSQVGVTVLSVLREARKRIHRGGAGVGPAPPPPPTRPSPPPSSTTSALGKGGSAPKASTGSAEGGALPSHPPALLSSQGWETAAEALPSAAFLRLLLGEAKLAAASMAPVHVDPAAPGRASCPASPSVPPLSPPSSLSFRPPMLLLYARAIQASVVAKEIAEALLLYNEALALVEGGMEGGRKGTAVALRSSNSGSDGSSERLPLSIHEAALAAHAVRGDWQQALGILDRLRKEDGREGGREGGGEGGGPSLACFNSAIRACCVGDEWERGVGLLRRMERAGVRANEETYGVILQAFRRTGAWEGSLKLVEYLGKGGGKMV</sequence>
<dbReference type="Gene3D" id="1.25.40.10">
    <property type="entry name" value="Tetratricopeptide repeat domain"/>
    <property type="match status" value="1"/>
</dbReference>
<dbReference type="InterPro" id="IPR011990">
    <property type="entry name" value="TPR-like_helical_dom_sf"/>
</dbReference>
<proteinExistence type="predicted"/>
<dbReference type="EMBL" id="AZIL01002270">
    <property type="protein sequence ID" value="EWM22169.1"/>
    <property type="molecule type" value="Genomic_DNA"/>
</dbReference>
<evidence type="ECO:0000256" key="2">
    <source>
        <dbReference type="PROSITE-ProRule" id="PRU00708"/>
    </source>
</evidence>
<feature type="compositionally biased region" description="Pro residues" evidence="3">
    <location>
        <begin position="308"/>
        <end position="322"/>
    </location>
</feature>
<gene>
    <name evidence="4" type="ORF">Naga_100153g14</name>
</gene>